<comment type="caution">
    <text evidence="6">The sequence shown here is derived from an EMBL/GenBank/DDBJ whole genome shotgun (WGS) entry which is preliminary data.</text>
</comment>
<dbReference type="InterPro" id="IPR019734">
    <property type="entry name" value="TPR_rpt"/>
</dbReference>
<evidence type="ECO:0000256" key="2">
    <source>
        <dbReference type="PROSITE-ProRule" id="PRU00339"/>
    </source>
</evidence>
<keyword evidence="2" id="KW-0802">TPR repeat</keyword>
<keyword evidence="4" id="KW-1133">Transmembrane helix</keyword>
<dbReference type="InterPro" id="IPR011990">
    <property type="entry name" value="TPR-like_helical_dom_sf"/>
</dbReference>
<keyword evidence="7" id="KW-1185">Reference proteome</keyword>
<protein>
    <submittedName>
        <fullName evidence="6">SpoIIE family protein phosphatase</fullName>
    </submittedName>
</protein>
<keyword evidence="4" id="KW-0812">Transmembrane</keyword>
<dbReference type="PANTHER" id="PTHR43156:SF9">
    <property type="entry name" value="HAMP DOMAIN-CONTAINING PROTEIN"/>
    <property type="match status" value="1"/>
</dbReference>
<feature type="repeat" description="TPR" evidence="2">
    <location>
        <begin position="72"/>
        <end position="105"/>
    </location>
</feature>
<dbReference type="PROSITE" id="PS50005">
    <property type="entry name" value="TPR"/>
    <property type="match status" value="1"/>
</dbReference>
<evidence type="ECO:0000313" key="7">
    <source>
        <dbReference type="Proteomes" id="UP001319200"/>
    </source>
</evidence>
<dbReference type="SMART" id="SM00028">
    <property type="entry name" value="TPR"/>
    <property type="match status" value="2"/>
</dbReference>
<dbReference type="InterPro" id="IPR036457">
    <property type="entry name" value="PPM-type-like_dom_sf"/>
</dbReference>
<dbReference type="Pfam" id="PF07228">
    <property type="entry name" value="SpoIIE"/>
    <property type="match status" value="1"/>
</dbReference>
<dbReference type="Pfam" id="PF13424">
    <property type="entry name" value="TPR_12"/>
    <property type="match status" value="1"/>
</dbReference>
<evidence type="ECO:0000259" key="5">
    <source>
        <dbReference type="Pfam" id="PF07228"/>
    </source>
</evidence>
<dbReference type="SUPFAM" id="SSF48452">
    <property type="entry name" value="TPR-like"/>
    <property type="match status" value="1"/>
</dbReference>
<organism evidence="6 7">
    <name type="scientific">Chryseosolibacter histidini</name>
    <dbReference type="NCBI Taxonomy" id="2782349"/>
    <lineage>
        <taxon>Bacteria</taxon>
        <taxon>Pseudomonadati</taxon>
        <taxon>Bacteroidota</taxon>
        <taxon>Cytophagia</taxon>
        <taxon>Cytophagales</taxon>
        <taxon>Chryseotaleaceae</taxon>
        <taxon>Chryseosolibacter</taxon>
    </lineage>
</organism>
<feature type="coiled-coil region" evidence="3">
    <location>
        <begin position="188"/>
        <end position="215"/>
    </location>
</feature>
<accession>A0AAP2DI29</accession>
<name>A0AAP2DI29_9BACT</name>
<keyword evidence="1" id="KW-0378">Hydrolase</keyword>
<evidence type="ECO:0000256" key="1">
    <source>
        <dbReference type="ARBA" id="ARBA00022801"/>
    </source>
</evidence>
<sequence length="579" mass="66355">MIPARSQQSSQVAELVKLYEQAIKNKDHKRSAQYAYELAGLYKEAKDLDNALDYLDQSLTYTKKAGDASMQYTVFDQLGACNLELKKYSKAVEHYQEALLIARQRKESAHIKEQLINVAAGYGLLERYKRSIEYGEEALSIAIVEHDPTLQQKCYQLLAGYYEKLGNHKKAAEYYTQYNVLITAKYNEELKKREVKELKQRIEKEGLEKRSTQSKLSEQTKKLAIFNDSLRKIEGSLRATTDSLKITEEISRSRQMEIDLLQKDKELADTRIREQEVKLENEALVRNFVATGILLSLALIAVLIISYRKKSNDNKKIAQQNKNIRSSINYAKRIQEAMLPKTEQHPGIFENAFVLFKPRDTVSGDFYWFSDIRTTQSRQADIAFAAVDCTGHGVPGAFMSMIGINALNGIINRGITETNLILDALDLEIRTALKQEVSGNNDGMDVALCIYRPGRRTLEFSGAKNPLVYIQNQALHQVKGDIHSIGGRRHKKQFLFRKNEIVIDKPTVIYLFSDGYKDQFGGKDDTKFMSKRLNQLLLEIHHKPMYEQMRILQDTIEGWKGNREQTDDILVMGLRLEPM</sequence>
<dbReference type="Gene3D" id="3.60.40.10">
    <property type="entry name" value="PPM-type phosphatase domain"/>
    <property type="match status" value="1"/>
</dbReference>
<dbReference type="InterPro" id="IPR052016">
    <property type="entry name" value="Bact_Sigma-Reg"/>
</dbReference>
<feature type="transmembrane region" description="Helical" evidence="4">
    <location>
        <begin position="288"/>
        <end position="307"/>
    </location>
</feature>
<feature type="domain" description="PPM-type phosphatase" evidence="5">
    <location>
        <begin position="381"/>
        <end position="576"/>
    </location>
</feature>
<evidence type="ECO:0000313" key="6">
    <source>
        <dbReference type="EMBL" id="MBT1695989.1"/>
    </source>
</evidence>
<evidence type="ECO:0000256" key="3">
    <source>
        <dbReference type="SAM" id="Coils"/>
    </source>
</evidence>
<dbReference type="EMBL" id="JAHESF010000003">
    <property type="protein sequence ID" value="MBT1695989.1"/>
    <property type="molecule type" value="Genomic_DNA"/>
</dbReference>
<dbReference type="PANTHER" id="PTHR43156">
    <property type="entry name" value="STAGE II SPORULATION PROTEIN E-RELATED"/>
    <property type="match status" value="1"/>
</dbReference>
<dbReference type="AlphaFoldDB" id="A0AAP2DI29"/>
<dbReference type="InterPro" id="IPR001932">
    <property type="entry name" value="PPM-type_phosphatase-like_dom"/>
</dbReference>
<keyword evidence="3" id="KW-0175">Coiled coil</keyword>
<dbReference type="Proteomes" id="UP001319200">
    <property type="component" value="Unassembled WGS sequence"/>
</dbReference>
<reference evidence="6 7" key="1">
    <citation type="submission" date="2021-05" db="EMBL/GenBank/DDBJ databases">
        <title>A Polyphasic approach of four new species of the genus Ohtaekwangia: Ohtaekwangia histidinii sp. nov., Ohtaekwangia cretensis sp. nov., Ohtaekwangia indiensis sp. nov., Ohtaekwangia reichenbachii sp. nov. from diverse environment.</title>
        <authorList>
            <person name="Octaviana S."/>
        </authorList>
    </citation>
    <scope>NUCLEOTIDE SEQUENCE [LARGE SCALE GENOMIC DNA]</scope>
    <source>
        <strain evidence="6 7">PWU4</strain>
    </source>
</reference>
<dbReference type="Gene3D" id="1.25.40.10">
    <property type="entry name" value="Tetratricopeptide repeat domain"/>
    <property type="match status" value="1"/>
</dbReference>
<evidence type="ECO:0000256" key="4">
    <source>
        <dbReference type="SAM" id="Phobius"/>
    </source>
</evidence>
<proteinExistence type="predicted"/>
<dbReference type="GO" id="GO:0016791">
    <property type="term" value="F:phosphatase activity"/>
    <property type="evidence" value="ECO:0007669"/>
    <property type="project" value="TreeGrafter"/>
</dbReference>
<dbReference type="RefSeq" id="WP_254160855.1">
    <property type="nucleotide sequence ID" value="NZ_JAHESF010000003.1"/>
</dbReference>
<gene>
    <name evidence="6" type="ORF">KK083_03815</name>
</gene>
<keyword evidence="4" id="KW-0472">Membrane</keyword>